<evidence type="ECO:0000259" key="7">
    <source>
        <dbReference type="Pfam" id="PF10277"/>
    </source>
</evidence>
<keyword evidence="4 6" id="KW-1133">Transmembrane helix</keyword>
<dbReference type="PANTHER" id="PTHR21324">
    <property type="entry name" value="FASTING-INDUCIBLE INTEGRAL MEMBRANE PROTEIN TM6P1-RELATED"/>
    <property type="match status" value="1"/>
</dbReference>
<feature type="transmembrane region" description="Helical" evidence="6">
    <location>
        <begin position="12"/>
        <end position="34"/>
    </location>
</feature>
<reference evidence="8" key="1">
    <citation type="submission" date="2020-08" db="EMBL/GenBank/DDBJ databases">
        <title>Multicomponent nature underlies the extraordinary mechanical properties of spider dragline silk.</title>
        <authorList>
            <person name="Kono N."/>
            <person name="Nakamura H."/>
            <person name="Mori M."/>
            <person name="Yoshida Y."/>
            <person name="Ohtoshi R."/>
            <person name="Malay A.D."/>
            <person name="Moran D.A.P."/>
            <person name="Tomita M."/>
            <person name="Numata K."/>
            <person name="Arakawa K."/>
        </authorList>
    </citation>
    <scope>NUCLEOTIDE SEQUENCE</scope>
</reference>
<protein>
    <recommendedName>
        <fullName evidence="7">CWH43-like N-terminal domain-containing protein</fullName>
    </recommendedName>
</protein>
<evidence type="ECO:0000256" key="2">
    <source>
        <dbReference type="ARBA" id="ARBA00006565"/>
    </source>
</evidence>
<dbReference type="InterPro" id="IPR050911">
    <property type="entry name" value="DRAM/TMEM150_Autophagy_Mod"/>
</dbReference>
<feature type="transmembrane region" description="Helical" evidence="6">
    <location>
        <begin position="127"/>
        <end position="148"/>
    </location>
</feature>
<dbReference type="OrthoDB" id="191706at2759"/>
<dbReference type="AlphaFoldDB" id="A0A8X6WRI2"/>
<feature type="domain" description="CWH43-like N-terminal" evidence="7">
    <location>
        <begin position="13"/>
        <end position="229"/>
    </location>
</feature>
<dbReference type="Proteomes" id="UP000886998">
    <property type="component" value="Unassembled WGS sequence"/>
</dbReference>
<dbReference type="InterPro" id="IPR019402">
    <property type="entry name" value="CWH43_N"/>
</dbReference>
<evidence type="ECO:0000313" key="9">
    <source>
        <dbReference type="Proteomes" id="UP000886998"/>
    </source>
</evidence>
<dbReference type="Pfam" id="PF10277">
    <property type="entry name" value="Frag1"/>
    <property type="match status" value="1"/>
</dbReference>
<comment type="similarity">
    <text evidence="2">Belongs to the DRAM/TMEM150 family.</text>
</comment>
<sequence length="250" mass="28254">MAKHSWSKLPRILFLFGLVYTLALFLPLIIAVSNERVTPYVPYISEGGGHFPEAGIFGFLLSICALLSQMIICLRYLVVEGSHVSRTKEIYAFLNTVALVLGSMSTFSLIVMLSYPTTTFTQVHNTAAGMTCICFYLYMFCHTWITLLLSECHRIRKIRLIITITSFTALVIIAVFGVLGSVYWTSARWVGTKTPEDEGFVFYVVSASAEWILALLIFLFFLTFIQELKRSTFYFYLEVKPLTNVPIAPS</sequence>
<evidence type="ECO:0000256" key="6">
    <source>
        <dbReference type="SAM" id="Phobius"/>
    </source>
</evidence>
<comment type="caution">
    <text evidence="8">The sequence shown here is derived from an EMBL/GenBank/DDBJ whole genome shotgun (WGS) entry which is preliminary data.</text>
</comment>
<dbReference type="GO" id="GO:0012505">
    <property type="term" value="C:endomembrane system"/>
    <property type="evidence" value="ECO:0007669"/>
    <property type="project" value="UniProtKB-SubCell"/>
</dbReference>
<name>A0A8X6WRI2_9ARAC</name>
<feature type="transmembrane region" description="Helical" evidence="6">
    <location>
        <begin position="90"/>
        <end position="115"/>
    </location>
</feature>
<comment type="subcellular location">
    <subcellularLocation>
        <location evidence="1">Endomembrane system</location>
        <topology evidence="1">Multi-pass membrane protein</topology>
    </subcellularLocation>
</comment>
<evidence type="ECO:0000256" key="5">
    <source>
        <dbReference type="ARBA" id="ARBA00023136"/>
    </source>
</evidence>
<proteinExistence type="inferred from homology"/>
<keyword evidence="5 6" id="KW-0472">Membrane</keyword>
<dbReference type="EMBL" id="BMAV01001603">
    <property type="protein sequence ID" value="GFY39998.1"/>
    <property type="molecule type" value="Genomic_DNA"/>
</dbReference>
<evidence type="ECO:0000313" key="8">
    <source>
        <dbReference type="EMBL" id="GFY39998.1"/>
    </source>
</evidence>
<evidence type="ECO:0000256" key="3">
    <source>
        <dbReference type="ARBA" id="ARBA00022692"/>
    </source>
</evidence>
<feature type="transmembrane region" description="Helical" evidence="6">
    <location>
        <begin position="160"/>
        <end position="180"/>
    </location>
</feature>
<accession>A0A8X6WRI2</accession>
<gene>
    <name evidence="8" type="primary">AVEN_21005_1</name>
    <name evidence="8" type="ORF">TNIN_98941</name>
</gene>
<evidence type="ECO:0000256" key="1">
    <source>
        <dbReference type="ARBA" id="ARBA00004127"/>
    </source>
</evidence>
<feature type="transmembrane region" description="Helical" evidence="6">
    <location>
        <begin position="200"/>
        <end position="225"/>
    </location>
</feature>
<evidence type="ECO:0000256" key="4">
    <source>
        <dbReference type="ARBA" id="ARBA00022989"/>
    </source>
</evidence>
<organism evidence="8 9">
    <name type="scientific">Trichonephila inaurata madagascariensis</name>
    <dbReference type="NCBI Taxonomy" id="2747483"/>
    <lineage>
        <taxon>Eukaryota</taxon>
        <taxon>Metazoa</taxon>
        <taxon>Ecdysozoa</taxon>
        <taxon>Arthropoda</taxon>
        <taxon>Chelicerata</taxon>
        <taxon>Arachnida</taxon>
        <taxon>Araneae</taxon>
        <taxon>Araneomorphae</taxon>
        <taxon>Entelegynae</taxon>
        <taxon>Araneoidea</taxon>
        <taxon>Nephilidae</taxon>
        <taxon>Trichonephila</taxon>
        <taxon>Trichonephila inaurata</taxon>
    </lineage>
</organism>
<keyword evidence="9" id="KW-1185">Reference proteome</keyword>
<dbReference type="PANTHER" id="PTHR21324:SF2">
    <property type="entry name" value="EG:22E5.9 PROTEIN"/>
    <property type="match status" value="1"/>
</dbReference>
<keyword evidence="3 6" id="KW-0812">Transmembrane</keyword>
<feature type="transmembrane region" description="Helical" evidence="6">
    <location>
        <begin position="54"/>
        <end position="78"/>
    </location>
</feature>